<gene>
    <name evidence="8" type="ORF">BCV70DRAFT_7255</name>
</gene>
<evidence type="ECO:0000313" key="9">
    <source>
        <dbReference type="Proteomes" id="UP000246740"/>
    </source>
</evidence>
<dbReference type="InterPro" id="IPR000791">
    <property type="entry name" value="Gpr1/Fun34/SatP-like"/>
</dbReference>
<dbReference type="GO" id="GO:0005886">
    <property type="term" value="C:plasma membrane"/>
    <property type="evidence" value="ECO:0007669"/>
    <property type="project" value="TreeGrafter"/>
</dbReference>
<dbReference type="EMBL" id="KZ819188">
    <property type="protein sequence ID" value="PWZ02843.1"/>
    <property type="molecule type" value="Genomic_DNA"/>
</dbReference>
<proteinExistence type="inferred from homology"/>
<name>A0A317XYJ1_9BASI</name>
<dbReference type="GO" id="GO:0015123">
    <property type="term" value="F:acetate transmembrane transporter activity"/>
    <property type="evidence" value="ECO:0007669"/>
    <property type="project" value="TreeGrafter"/>
</dbReference>
<comment type="similarity">
    <text evidence="2">Belongs to the acetate uptake transporter (AceTr) (TC 2.A.96) family.</text>
</comment>
<feature type="transmembrane region" description="Helical" evidence="7">
    <location>
        <begin position="76"/>
        <end position="95"/>
    </location>
</feature>
<dbReference type="PANTHER" id="PTHR31123">
    <property type="entry name" value="ACCUMULATION OF DYADS PROTEIN 2-RELATED"/>
    <property type="match status" value="1"/>
</dbReference>
<keyword evidence="9" id="KW-1185">Reference proteome</keyword>
<evidence type="ECO:0000256" key="6">
    <source>
        <dbReference type="SAM" id="MobiDB-lite"/>
    </source>
</evidence>
<reference evidence="8 9" key="1">
    <citation type="journal article" date="2018" name="Mol. Biol. Evol.">
        <title>Broad Genomic Sampling Reveals a Smut Pathogenic Ancestry of the Fungal Clade Ustilaginomycotina.</title>
        <authorList>
            <person name="Kijpornyongpan T."/>
            <person name="Mondo S.J."/>
            <person name="Barry K."/>
            <person name="Sandor L."/>
            <person name="Lee J."/>
            <person name="Lipzen A."/>
            <person name="Pangilinan J."/>
            <person name="LaButti K."/>
            <person name="Hainaut M."/>
            <person name="Henrissat B."/>
            <person name="Grigoriev I.V."/>
            <person name="Spatafora J.W."/>
            <person name="Aime M.C."/>
        </authorList>
    </citation>
    <scope>NUCLEOTIDE SEQUENCE [LARGE SCALE GENOMIC DNA]</scope>
    <source>
        <strain evidence="8 9">MCA 3645</strain>
    </source>
</reference>
<feature type="transmembrane region" description="Helical" evidence="7">
    <location>
        <begin position="147"/>
        <end position="164"/>
    </location>
</feature>
<dbReference type="FunCoup" id="A0A317XYJ1">
    <property type="interactions" value="35"/>
</dbReference>
<feature type="transmembrane region" description="Helical" evidence="7">
    <location>
        <begin position="200"/>
        <end position="221"/>
    </location>
</feature>
<dbReference type="InParanoid" id="A0A317XYJ1"/>
<evidence type="ECO:0000256" key="5">
    <source>
        <dbReference type="ARBA" id="ARBA00023136"/>
    </source>
</evidence>
<evidence type="ECO:0000256" key="7">
    <source>
        <dbReference type="SAM" id="Phobius"/>
    </source>
</evidence>
<sequence>MSEIKAQEANGYQGGQAPIRALTPGGHPQDTSQPAFPIYHRKFANPAPLGLFGFAATTFVLSMYNIKARGVSAPNVVVGLALGYGGLAQFLAGMWEFAAGNTFGATAFSSYGAFWFSYAIIQIPWFGVVAGPYNANGVPESELANALGIYLAAWFIFTFIMLAASFRSSVGLVSLFFFLDLTFLLLFISEFTGNAKITTAGGAFGILTAAIAWYVGAAGLLTPDTSFFTLPVIELSRRD</sequence>
<keyword evidence="4 7" id="KW-1133">Transmembrane helix</keyword>
<comment type="subcellular location">
    <subcellularLocation>
        <location evidence="1">Membrane</location>
        <topology evidence="1">Multi-pass membrane protein</topology>
    </subcellularLocation>
</comment>
<evidence type="ECO:0000256" key="2">
    <source>
        <dbReference type="ARBA" id="ARBA00005587"/>
    </source>
</evidence>
<dbReference type="Pfam" id="PF01184">
    <property type="entry name" value="Gpr1_Fun34_YaaH"/>
    <property type="match status" value="1"/>
</dbReference>
<feature type="transmembrane region" description="Helical" evidence="7">
    <location>
        <begin position="47"/>
        <end position="64"/>
    </location>
</feature>
<evidence type="ECO:0000256" key="1">
    <source>
        <dbReference type="ARBA" id="ARBA00004141"/>
    </source>
</evidence>
<dbReference type="PROSITE" id="PS01114">
    <property type="entry name" value="GPR1_FUN34_YAAH"/>
    <property type="match status" value="1"/>
</dbReference>
<dbReference type="InterPro" id="IPR051633">
    <property type="entry name" value="AceTr"/>
</dbReference>
<dbReference type="AlphaFoldDB" id="A0A317XYJ1"/>
<dbReference type="OrthoDB" id="3648309at2759"/>
<feature type="transmembrane region" description="Helical" evidence="7">
    <location>
        <begin position="170"/>
        <end position="188"/>
    </location>
</feature>
<feature type="region of interest" description="Disordered" evidence="6">
    <location>
        <begin position="8"/>
        <end position="29"/>
    </location>
</feature>
<evidence type="ECO:0000256" key="4">
    <source>
        <dbReference type="ARBA" id="ARBA00022989"/>
    </source>
</evidence>
<keyword evidence="5 7" id="KW-0472">Membrane</keyword>
<dbReference type="PANTHER" id="PTHR31123:SF1">
    <property type="entry name" value="ACCUMULATION OF DYADS PROTEIN 2-RELATED"/>
    <property type="match status" value="1"/>
</dbReference>
<dbReference type="InterPro" id="IPR047622">
    <property type="entry name" value="GPR1_FUN34_YAAH"/>
</dbReference>
<feature type="transmembrane region" description="Helical" evidence="7">
    <location>
        <begin position="115"/>
        <end position="135"/>
    </location>
</feature>
<protein>
    <submittedName>
        <fullName evidence="8">Putative FUN34-transmembrane protein</fullName>
    </submittedName>
</protein>
<dbReference type="NCBIfam" id="NF038013">
    <property type="entry name" value="AceTr_1"/>
    <property type="match status" value="1"/>
</dbReference>
<evidence type="ECO:0000313" key="8">
    <source>
        <dbReference type="EMBL" id="PWZ02843.1"/>
    </source>
</evidence>
<dbReference type="STRING" id="1882483.A0A317XYJ1"/>
<organism evidence="8 9">
    <name type="scientific">Testicularia cyperi</name>
    <dbReference type="NCBI Taxonomy" id="1882483"/>
    <lineage>
        <taxon>Eukaryota</taxon>
        <taxon>Fungi</taxon>
        <taxon>Dikarya</taxon>
        <taxon>Basidiomycota</taxon>
        <taxon>Ustilaginomycotina</taxon>
        <taxon>Ustilaginomycetes</taxon>
        <taxon>Ustilaginales</taxon>
        <taxon>Anthracoideaceae</taxon>
        <taxon>Testicularia</taxon>
    </lineage>
</organism>
<dbReference type="Proteomes" id="UP000246740">
    <property type="component" value="Unassembled WGS sequence"/>
</dbReference>
<accession>A0A317XYJ1</accession>
<keyword evidence="3 7" id="KW-0812">Transmembrane</keyword>
<evidence type="ECO:0000256" key="3">
    <source>
        <dbReference type="ARBA" id="ARBA00022692"/>
    </source>
</evidence>